<keyword evidence="2" id="KW-1185">Reference proteome</keyword>
<gene>
    <name evidence="1" type="ORF">AWB67_06821</name>
</gene>
<reference evidence="1" key="1">
    <citation type="submission" date="2016-01" db="EMBL/GenBank/DDBJ databases">
        <authorList>
            <person name="Peeters C."/>
        </authorList>
    </citation>
    <scope>NUCLEOTIDE SEQUENCE [LARGE SCALE GENOMIC DNA]</scope>
    <source>
        <strain evidence="1">LMG 22937</strain>
    </source>
</reference>
<organism evidence="1 2">
    <name type="scientific">Caballeronia terrestris</name>
    <dbReference type="NCBI Taxonomy" id="1226301"/>
    <lineage>
        <taxon>Bacteria</taxon>
        <taxon>Pseudomonadati</taxon>
        <taxon>Pseudomonadota</taxon>
        <taxon>Betaproteobacteria</taxon>
        <taxon>Burkholderiales</taxon>
        <taxon>Burkholderiaceae</taxon>
        <taxon>Caballeronia</taxon>
    </lineage>
</organism>
<name>A0A158KV09_9BURK</name>
<dbReference type="EMBL" id="FCOL02000146">
    <property type="protein sequence ID" value="SAL84992.1"/>
    <property type="molecule type" value="Genomic_DNA"/>
</dbReference>
<accession>A0A158KV09</accession>
<protein>
    <submittedName>
        <fullName evidence="1">Uncharacterized protein</fullName>
    </submittedName>
</protein>
<comment type="caution">
    <text evidence="1">The sequence shown here is derived from an EMBL/GenBank/DDBJ whole genome shotgun (WGS) entry which is preliminary data.</text>
</comment>
<evidence type="ECO:0000313" key="2">
    <source>
        <dbReference type="Proteomes" id="UP000054925"/>
    </source>
</evidence>
<dbReference type="AlphaFoldDB" id="A0A158KV09"/>
<evidence type="ECO:0000313" key="1">
    <source>
        <dbReference type="EMBL" id="SAL84992.1"/>
    </source>
</evidence>
<proteinExistence type="predicted"/>
<dbReference type="Proteomes" id="UP000054925">
    <property type="component" value="Unassembled WGS sequence"/>
</dbReference>
<sequence>MVSPSTVDDPLAAWMDCYCMKPKKRIKKRDAKDEIQRAWAKWDGDKTGPQLLFYTWLQRQRPYFLTFTERGNGDQWQTVKSWIDQYEQQARCAK</sequence>